<dbReference type="GO" id="GO:0042393">
    <property type="term" value="F:histone binding"/>
    <property type="evidence" value="ECO:0007669"/>
    <property type="project" value="TreeGrafter"/>
</dbReference>
<evidence type="ECO:0000256" key="7">
    <source>
        <dbReference type="ARBA" id="ARBA00022833"/>
    </source>
</evidence>
<evidence type="ECO:0000256" key="9">
    <source>
        <dbReference type="ARBA" id="ARBA00022853"/>
    </source>
</evidence>
<dbReference type="InterPro" id="IPR001660">
    <property type="entry name" value="SAM"/>
</dbReference>
<evidence type="ECO:0000313" key="15">
    <source>
        <dbReference type="EMBL" id="CAD7448960.1"/>
    </source>
</evidence>
<name>A0A7R9F8L2_9NEOP</name>
<keyword evidence="10" id="KW-0539">Nucleus</keyword>
<sequence length="742" mass="82438">MNIIKNQDRILEAIDQLRRRKARPDAERICNFVLRRFSVNTQDTKADLKRLVDADIVVKVEYKGNTSYRNAAKWSRFAVYNKNKEETLGINQGLASLSSGIAELIIQEPDYLDFGVPVIELKKFMQQKDKPLFTEQNFELILEHEVIAGNLVKLENGNYSLADHPVPSSSRVNNSIDNDVKMLKIDSSSSSNQHSEDDNDTSLSQANNKVKNSFSKTNYNSNKNIPDAAVNLSLSSDRPMETSVMPVGGYRVGGRRKRAKKVFDPSDNNLPTRKRGRPFGSLNKCKDPNFSSQNKVVESAVGVCYICHQRSNRRGNYEKLISCRDCTHRAHRSCAVFTNDSTHLSQWQCLSCKTCSVCFDTSESSNTGSGSQTARFLEGLAGVVGGCERGGLDLGCLDIRNLVAMKRWLSEQHAFAVKAYYKNEDSFVGARRAFCGCDEGFHFSCHSPRLSERVKNSKWFCHKCSLLQAKSSPVHGIVNQQNASSFCVRHSQPGESLFCVRHKVNQENASSVPGIRSTWLMPLISVSGIVNQENASSIFCLRHKVNQENASSVSGIKHKVNQENASSVSGIRSTRKMPFLSVSGIVNQENASSVPGIRDPVPGLSKEQVQVKGVAPPRESSIPDSIVKKYLAPPDPVGAMDSDEPIDERIPDASGWSVDQVEEYLIEQGLPDQAAVFKEHDIDGPSLLLMKRNDVLCSLSLKLGPALKIYKHVKMLQIRRKCSKNFFHIITGVGFIFIIVVA</sequence>
<gene>
    <name evidence="15" type="ORF">TBIB3V08_LOCUS11240</name>
</gene>
<dbReference type="PANTHER" id="PTHR12247">
    <property type="entry name" value="POLYCOMB GROUP PROTEIN"/>
    <property type="match status" value="1"/>
</dbReference>
<organism evidence="15">
    <name type="scientific">Timema bartmani</name>
    <dbReference type="NCBI Taxonomy" id="61472"/>
    <lineage>
        <taxon>Eukaryota</taxon>
        <taxon>Metazoa</taxon>
        <taxon>Ecdysozoa</taxon>
        <taxon>Arthropoda</taxon>
        <taxon>Hexapoda</taxon>
        <taxon>Insecta</taxon>
        <taxon>Pterygota</taxon>
        <taxon>Neoptera</taxon>
        <taxon>Polyneoptera</taxon>
        <taxon>Phasmatodea</taxon>
        <taxon>Timematodea</taxon>
        <taxon>Timematoidea</taxon>
        <taxon>Timematidae</taxon>
        <taxon>Timema</taxon>
    </lineage>
</organism>
<keyword evidence="8" id="KW-0832">Ubl conjugation</keyword>
<keyword evidence="3" id="KW-1017">Isopeptide bond</keyword>
<evidence type="ECO:0000259" key="14">
    <source>
        <dbReference type="PROSITE" id="PS52014"/>
    </source>
</evidence>
<dbReference type="InterPro" id="IPR013083">
    <property type="entry name" value="Znf_RING/FYVE/PHD"/>
</dbReference>
<evidence type="ECO:0008006" key="16">
    <source>
        <dbReference type="Google" id="ProtNLM"/>
    </source>
</evidence>
<dbReference type="SUPFAM" id="SSF47769">
    <property type="entry name" value="SAM/Pointed domain"/>
    <property type="match status" value="1"/>
</dbReference>
<dbReference type="SMART" id="SM00249">
    <property type="entry name" value="PHD"/>
    <property type="match status" value="2"/>
</dbReference>
<evidence type="ECO:0000256" key="6">
    <source>
        <dbReference type="ARBA" id="ARBA00022771"/>
    </source>
</evidence>
<dbReference type="PANTHER" id="PTHR12247:SF139">
    <property type="entry name" value="ATHERIN-RELATED"/>
    <property type="match status" value="1"/>
</dbReference>
<dbReference type="InterPro" id="IPR001965">
    <property type="entry name" value="Znf_PHD"/>
</dbReference>
<comment type="subcellular location">
    <subcellularLocation>
        <location evidence="1">Nucleus</location>
    </subcellularLocation>
</comment>
<dbReference type="InterPro" id="IPR013761">
    <property type="entry name" value="SAM/pointed_sf"/>
</dbReference>
<dbReference type="PROSITE" id="PS52014">
    <property type="entry name" value="SAMD1_WH"/>
    <property type="match status" value="1"/>
</dbReference>
<accession>A0A7R9F8L2</accession>
<dbReference type="InterPro" id="IPR048589">
    <property type="entry name" value="SAMD1-like_WH"/>
</dbReference>
<evidence type="ECO:0000256" key="8">
    <source>
        <dbReference type="ARBA" id="ARBA00022843"/>
    </source>
</evidence>
<dbReference type="GO" id="GO:0003677">
    <property type="term" value="F:DNA binding"/>
    <property type="evidence" value="ECO:0007669"/>
    <property type="project" value="InterPro"/>
</dbReference>
<evidence type="ECO:0000256" key="2">
    <source>
        <dbReference type="ARBA" id="ARBA00022491"/>
    </source>
</evidence>
<evidence type="ECO:0000256" key="5">
    <source>
        <dbReference type="ARBA" id="ARBA00022723"/>
    </source>
</evidence>
<evidence type="ECO:0000256" key="1">
    <source>
        <dbReference type="ARBA" id="ARBA00004123"/>
    </source>
</evidence>
<dbReference type="InterPro" id="IPR019787">
    <property type="entry name" value="Znf_PHD-finger"/>
</dbReference>
<feature type="domain" description="SAMD1-like winged helix (WH)" evidence="14">
    <location>
        <begin position="1"/>
        <end position="74"/>
    </location>
</feature>
<evidence type="ECO:0000256" key="11">
    <source>
        <dbReference type="PROSITE-ProRule" id="PRU00146"/>
    </source>
</evidence>
<dbReference type="GO" id="GO:0045892">
    <property type="term" value="P:negative regulation of DNA-templated transcription"/>
    <property type="evidence" value="ECO:0007669"/>
    <property type="project" value="TreeGrafter"/>
</dbReference>
<keyword evidence="9" id="KW-0156">Chromatin regulator</keyword>
<keyword evidence="6 11" id="KW-0863">Zinc-finger</keyword>
<evidence type="ECO:0000259" key="13">
    <source>
        <dbReference type="PROSITE" id="PS50016"/>
    </source>
</evidence>
<dbReference type="InterPro" id="IPR011011">
    <property type="entry name" value="Znf_FYVE_PHD"/>
</dbReference>
<dbReference type="GO" id="GO:0006325">
    <property type="term" value="P:chromatin organization"/>
    <property type="evidence" value="ECO:0007669"/>
    <property type="project" value="UniProtKB-KW"/>
</dbReference>
<evidence type="ECO:0000256" key="3">
    <source>
        <dbReference type="ARBA" id="ARBA00022499"/>
    </source>
</evidence>
<keyword evidence="2" id="KW-0678">Repressor</keyword>
<dbReference type="PROSITE" id="PS50016">
    <property type="entry name" value="ZF_PHD_2"/>
    <property type="match status" value="1"/>
</dbReference>
<feature type="region of interest" description="Disordered" evidence="12">
    <location>
        <begin position="244"/>
        <end position="281"/>
    </location>
</feature>
<dbReference type="Pfam" id="PF00536">
    <property type="entry name" value="SAM_1"/>
    <property type="match status" value="1"/>
</dbReference>
<dbReference type="SMART" id="SM00454">
    <property type="entry name" value="SAM"/>
    <property type="match status" value="1"/>
</dbReference>
<keyword evidence="7" id="KW-0862">Zinc</keyword>
<dbReference type="AlphaFoldDB" id="A0A7R9F8L2"/>
<dbReference type="Gene3D" id="1.10.150.50">
    <property type="entry name" value="Transcription Factor, Ets-1"/>
    <property type="match status" value="1"/>
</dbReference>
<protein>
    <recommendedName>
        <fullName evidence="16">Histone acetyltransferase</fullName>
    </recommendedName>
</protein>
<evidence type="ECO:0000256" key="10">
    <source>
        <dbReference type="ARBA" id="ARBA00023242"/>
    </source>
</evidence>
<dbReference type="GO" id="GO:0003682">
    <property type="term" value="F:chromatin binding"/>
    <property type="evidence" value="ECO:0007669"/>
    <property type="project" value="TreeGrafter"/>
</dbReference>
<dbReference type="InterPro" id="IPR050548">
    <property type="entry name" value="PcG_chromatin_remod_factors"/>
</dbReference>
<evidence type="ECO:0000256" key="12">
    <source>
        <dbReference type="SAM" id="MobiDB-lite"/>
    </source>
</evidence>
<dbReference type="Pfam" id="PF21524">
    <property type="entry name" value="SAMD1_WH"/>
    <property type="match status" value="1"/>
</dbReference>
<dbReference type="SUPFAM" id="SSF57903">
    <property type="entry name" value="FYVE/PHD zinc finger"/>
    <property type="match status" value="2"/>
</dbReference>
<feature type="domain" description="PHD-type" evidence="13">
    <location>
        <begin position="301"/>
        <end position="355"/>
    </location>
</feature>
<dbReference type="Gene3D" id="3.30.40.10">
    <property type="entry name" value="Zinc/RING finger domain, C3HC4 (zinc finger)"/>
    <property type="match status" value="2"/>
</dbReference>
<evidence type="ECO:0000256" key="4">
    <source>
        <dbReference type="ARBA" id="ARBA00022553"/>
    </source>
</evidence>
<keyword evidence="5" id="KW-0479">Metal-binding</keyword>
<dbReference type="EMBL" id="OD570858">
    <property type="protein sequence ID" value="CAD7448960.1"/>
    <property type="molecule type" value="Genomic_DNA"/>
</dbReference>
<proteinExistence type="predicted"/>
<keyword evidence="4" id="KW-0597">Phosphoprotein</keyword>
<dbReference type="GO" id="GO:0008270">
    <property type="term" value="F:zinc ion binding"/>
    <property type="evidence" value="ECO:0007669"/>
    <property type="project" value="UniProtKB-KW"/>
</dbReference>
<feature type="region of interest" description="Disordered" evidence="12">
    <location>
        <begin position="187"/>
        <end position="206"/>
    </location>
</feature>
<reference evidence="15" key="1">
    <citation type="submission" date="2020-11" db="EMBL/GenBank/DDBJ databases">
        <authorList>
            <person name="Tran Van P."/>
        </authorList>
    </citation>
    <scope>NUCLEOTIDE SEQUENCE</scope>
</reference>
<dbReference type="GO" id="GO:0005634">
    <property type="term" value="C:nucleus"/>
    <property type="evidence" value="ECO:0007669"/>
    <property type="project" value="UniProtKB-SubCell"/>
</dbReference>